<evidence type="ECO:0000259" key="2">
    <source>
        <dbReference type="Pfam" id="PF08327"/>
    </source>
</evidence>
<accession>A0AAE9YHU2</accession>
<name>A0AAE9YHU2_9ACTN</name>
<dbReference type="Pfam" id="PF08327">
    <property type="entry name" value="AHSA1"/>
    <property type="match status" value="1"/>
</dbReference>
<keyword evidence="4" id="KW-1185">Reference proteome</keyword>
<dbReference type="SUPFAM" id="SSF55961">
    <property type="entry name" value="Bet v1-like"/>
    <property type="match status" value="1"/>
</dbReference>
<gene>
    <name evidence="3" type="ORF">PO878_04850</name>
</gene>
<dbReference type="AlphaFoldDB" id="A0AAE9YHU2"/>
<evidence type="ECO:0000313" key="3">
    <source>
        <dbReference type="EMBL" id="WCO68051.1"/>
    </source>
</evidence>
<reference evidence="3" key="1">
    <citation type="submission" date="2023-01" db="EMBL/GenBank/DDBJ databases">
        <title>The diversity of Class Acidimicrobiia in South China Sea sediment environments and the proposal of Iamia marina sp. nov., a novel species of the genus Iamia.</title>
        <authorList>
            <person name="He Y."/>
            <person name="Tian X."/>
        </authorList>
    </citation>
    <scope>NUCLEOTIDE SEQUENCE</scope>
    <source>
        <strain evidence="3">DSM 19957</strain>
    </source>
</reference>
<evidence type="ECO:0000313" key="4">
    <source>
        <dbReference type="Proteomes" id="UP001216390"/>
    </source>
</evidence>
<dbReference type="EMBL" id="CP116942">
    <property type="protein sequence ID" value="WCO68051.1"/>
    <property type="molecule type" value="Genomic_DNA"/>
</dbReference>
<protein>
    <submittedName>
        <fullName evidence="3">SRPBCC domain-containing protein</fullName>
    </submittedName>
</protein>
<dbReference type="RefSeq" id="WP_272737568.1">
    <property type="nucleotide sequence ID" value="NZ_CP116942.1"/>
</dbReference>
<evidence type="ECO:0000256" key="1">
    <source>
        <dbReference type="ARBA" id="ARBA00006817"/>
    </source>
</evidence>
<dbReference type="InterPro" id="IPR023393">
    <property type="entry name" value="START-like_dom_sf"/>
</dbReference>
<dbReference type="Proteomes" id="UP001216390">
    <property type="component" value="Chromosome"/>
</dbReference>
<dbReference type="KEGG" id="ima:PO878_04850"/>
<dbReference type="Gene3D" id="3.30.530.20">
    <property type="match status" value="1"/>
</dbReference>
<sequence length="166" mass="18445">MTVTDVHKDPDALTMAIVVELDATVERAWQLWSDPRQLERWWGPPGYPATFGEHDLTVGSRVGYFMTSPEGERHHGWWEVLAVDPPRRLELADGFADDEGRPDDDLPVGRMVVTLEERGGRTEMVITSHFPTLEAMEQLMAMGQEEGMVQAIGQIEGILAEAGSAS</sequence>
<dbReference type="CDD" id="cd07814">
    <property type="entry name" value="SRPBCC_CalC_Aha1-like"/>
    <property type="match status" value="1"/>
</dbReference>
<comment type="similarity">
    <text evidence="1">Belongs to the AHA1 family.</text>
</comment>
<feature type="domain" description="Activator of Hsp90 ATPase homologue 1/2-like C-terminal" evidence="2">
    <location>
        <begin position="22"/>
        <end position="159"/>
    </location>
</feature>
<proteinExistence type="inferred from homology"/>
<organism evidence="3 4">
    <name type="scientific">Iamia majanohamensis</name>
    <dbReference type="NCBI Taxonomy" id="467976"/>
    <lineage>
        <taxon>Bacteria</taxon>
        <taxon>Bacillati</taxon>
        <taxon>Actinomycetota</taxon>
        <taxon>Acidimicrobiia</taxon>
        <taxon>Acidimicrobiales</taxon>
        <taxon>Iamiaceae</taxon>
        <taxon>Iamia</taxon>
    </lineage>
</organism>
<dbReference type="InterPro" id="IPR013538">
    <property type="entry name" value="ASHA1/2-like_C"/>
</dbReference>